<dbReference type="AlphaFoldDB" id="A0A8T0GFE5"/>
<comment type="caution">
    <text evidence="2">The sequence shown here is derived from an EMBL/GenBank/DDBJ whole genome shotgun (WGS) entry which is preliminary data.</text>
</comment>
<evidence type="ECO:0000313" key="2">
    <source>
        <dbReference type="EMBL" id="KAG0558146.1"/>
    </source>
</evidence>
<evidence type="ECO:0000313" key="3">
    <source>
        <dbReference type="Proteomes" id="UP000822688"/>
    </source>
</evidence>
<reference evidence="2" key="1">
    <citation type="submission" date="2020-06" db="EMBL/GenBank/DDBJ databases">
        <title>WGS assembly of Ceratodon purpureus strain R40.</title>
        <authorList>
            <person name="Carey S.B."/>
            <person name="Jenkins J."/>
            <person name="Shu S."/>
            <person name="Lovell J.T."/>
            <person name="Sreedasyam A."/>
            <person name="Maumus F."/>
            <person name="Tiley G.P."/>
            <person name="Fernandez-Pozo N."/>
            <person name="Barry K."/>
            <person name="Chen C."/>
            <person name="Wang M."/>
            <person name="Lipzen A."/>
            <person name="Daum C."/>
            <person name="Saski C.A."/>
            <person name="Payton A.C."/>
            <person name="Mcbreen J.C."/>
            <person name="Conrad R.E."/>
            <person name="Kollar L.M."/>
            <person name="Olsson S."/>
            <person name="Huttunen S."/>
            <person name="Landis J.B."/>
            <person name="Wickett N.J."/>
            <person name="Johnson M.G."/>
            <person name="Rensing S.A."/>
            <person name="Grimwood J."/>
            <person name="Schmutz J."/>
            <person name="Mcdaniel S.F."/>
        </authorList>
    </citation>
    <scope>NUCLEOTIDE SEQUENCE</scope>
    <source>
        <strain evidence="2">R40</strain>
    </source>
</reference>
<name>A0A8T0GFE5_CERPU</name>
<keyword evidence="3" id="KW-1185">Reference proteome</keyword>
<keyword evidence="1" id="KW-0812">Transmembrane</keyword>
<keyword evidence="1" id="KW-0472">Membrane</keyword>
<dbReference type="EMBL" id="CM026431">
    <property type="protein sequence ID" value="KAG0558146.1"/>
    <property type="molecule type" value="Genomic_DNA"/>
</dbReference>
<protein>
    <submittedName>
        <fullName evidence="2">Uncharacterized protein</fullName>
    </submittedName>
</protein>
<sequence>MVLTDHIAQQGGSTFIQAKDGSLLGFQGQQPSTALVSTWNLFRLALVSACMLFAILVSTIYSLHRAGGAPSTRGGWLETKQSPLHHILLRDQTLSDELKNTDCGLLQRINEKATLELETLVIAETVVPYKDRVMLSKYVKHQLDASNVISNQQKSAVMTMVDMAPVEGSVNKEDRGEGGSLRNSAVIAMFKIHQNNIHFMLIGVRVEPRLGIWRRISAKERNDWNDVLSRVLYNKVRGEAKTFLAYGTPTRLLNPISATPT</sequence>
<dbReference type="OrthoDB" id="1919527at2759"/>
<feature type="transmembrane region" description="Helical" evidence="1">
    <location>
        <begin position="41"/>
        <end position="63"/>
    </location>
</feature>
<evidence type="ECO:0000256" key="1">
    <source>
        <dbReference type="SAM" id="Phobius"/>
    </source>
</evidence>
<organism evidence="2 3">
    <name type="scientific">Ceratodon purpureus</name>
    <name type="common">Fire moss</name>
    <name type="synonym">Dicranum purpureum</name>
    <dbReference type="NCBI Taxonomy" id="3225"/>
    <lineage>
        <taxon>Eukaryota</taxon>
        <taxon>Viridiplantae</taxon>
        <taxon>Streptophyta</taxon>
        <taxon>Embryophyta</taxon>
        <taxon>Bryophyta</taxon>
        <taxon>Bryophytina</taxon>
        <taxon>Bryopsida</taxon>
        <taxon>Dicranidae</taxon>
        <taxon>Pseudoditrichales</taxon>
        <taxon>Ditrichaceae</taxon>
        <taxon>Ceratodon</taxon>
    </lineage>
</organism>
<proteinExistence type="predicted"/>
<gene>
    <name evidence="2" type="ORF">KC19_10G007800</name>
</gene>
<keyword evidence="1" id="KW-1133">Transmembrane helix</keyword>
<accession>A0A8T0GFE5</accession>
<dbReference type="Proteomes" id="UP000822688">
    <property type="component" value="Chromosome 10"/>
</dbReference>